<accession>A0ABQ8BP41</accession>
<protein>
    <submittedName>
        <fullName evidence="6">Uncharacterized protein</fullName>
    </submittedName>
</protein>
<evidence type="ECO:0000256" key="2">
    <source>
        <dbReference type="ARBA" id="ARBA00022741"/>
    </source>
</evidence>
<keyword evidence="5" id="KW-0143">Chaperone</keyword>
<dbReference type="Proteomes" id="UP000824890">
    <property type="component" value="Unassembled WGS sequence"/>
</dbReference>
<dbReference type="InterPro" id="IPR027410">
    <property type="entry name" value="TCP-1-like_intermed_sf"/>
</dbReference>
<dbReference type="Pfam" id="PF00118">
    <property type="entry name" value="Cpn60_TCP1"/>
    <property type="match status" value="1"/>
</dbReference>
<keyword evidence="3" id="KW-0067">ATP-binding</keyword>
<dbReference type="InterPro" id="IPR001844">
    <property type="entry name" value="Cpn60/GroEL"/>
</dbReference>
<dbReference type="PANTHER" id="PTHR45633">
    <property type="entry name" value="60 KDA HEAT SHOCK PROTEIN, MITOCHONDRIAL"/>
    <property type="match status" value="1"/>
</dbReference>
<keyword evidence="7" id="KW-1185">Reference proteome</keyword>
<dbReference type="InterPro" id="IPR027413">
    <property type="entry name" value="GROEL-like_equatorial_sf"/>
</dbReference>
<evidence type="ECO:0000313" key="6">
    <source>
        <dbReference type="EMBL" id="KAH0906611.1"/>
    </source>
</evidence>
<reference evidence="6 7" key="1">
    <citation type="submission" date="2021-05" db="EMBL/GenBank/DDBJ databases">
        <title>Genome Assembly of Synthetic Allotetraploid Brassica napus Reveals Homoeologous Exchanges between Subgenomes.</title>
        <authorList>
            <person name="Davis J.T."/>
        </authorList>
    </citation>
    <scope>NUCLEOTIDE SEQUENCE [LARGE SCALE GENOMIC DNA]</scope>
    <source>
        <strain evidence="7">cv. Da-Ae</strain>
        <tissue evidence="6">Seedling</tissue>
    </source>
</reference>
<dbReference type="Gene3D" id="1.10.560.10">
    <property type="entry name" value="GroEL-like equatorial domain"/>
    <property type="match status" value="2"/>
</dbReference>
<dbReference type="InterPro" id="IPR017998">
    <property type="entry name" value="Chaperone_TCP-1"/>
</dbReference>
<keyword evidence="4" id="KW-0809">Transit peptide</keyword>
<evidence type="ECO:0000256" key="1">
    <source>
        <dbReference type="ARBA" id="ARBA00006607"/>
    </source>
</evidence>
<comment type="similarity">
    <text evidence="1">Belongs to the chaperonin (HSP60) family.</text>
</comment>
<keyword evidence="2" id="KW-0547">Nucleotide-binding</keyword>
<gene>
    <name evidence="6" type="ORF">HID58_038438</name>
</gene>
<evidence type="ECO:0000256" key="4">
    <source>
        <dbReference type="ARBA" id="ARBA00022946"/>
    </source>
</evidence>
<dbReference type="Gene3D" id="3.30.260.10">
    <property type="entry name" value="TCP-1-like chaperonin intermediate domain"/>
    <property type="match status" value="1"/>
</dbReference>
<organism evidence="6 7">
    <name type="scientific">Brassica napus</name>
    <name type="common">Rape</name>
    <dbReference type="NCBI Taxonomy" id="3708"/>
    <lineage>
        <taxon>Eukaryota</taxon>
        <taxon>Viridiplantae</taxon>
        <taxon>Streptophyta</taxon>
        <taxon>Embryophyta</taxon>
        <taxon>Tracheophyta</taxon>
        <taxon>Spermatophyta</taxon>
        <taxon>Magnoliopsida</taxon>
        <taxon>eudicotyledons</taxon>
        <taxon>Gunneridae</taxon>
        <taxon>Pentapetalae</taxon>
        <taxon>rosids</taxon>
        <taxon>malvids</taxon>
        <taxon>Brassicales</taxon>
        <taxon>Brassicaceae</taxon>
        <taxon>Brassiceae</taxon>
        <taxon>Brassica</taxon>
    </lineage>
</organism>
<dbReference type="EMBL" id="JAGKQM010000010">
    <property type="protein sequence ID" value="KAH0906611.1"/>
    <property type="molecule type" value="Genomic_DNA"/>
</dbReference>
<dbReference type="SUPFAM" id="SSF48592">
    <property type="entry name" value="GroEL equatorial domain-like"/>
    <property type="match status" value="1"/>
</dbReference>
<feature type="non-terminal residue" evidence="6">
    <location>
        <position position="1"/>
    </location>
</feature>
<comment type="caution">
    <text evidence="6">The sequence shown here is derived from an EMBL/GenBank/DDBJ whole genome shotgun (WGS) entry which is preliminary data.</text>
</comment>
<dbReference type="PRINTS" id="PR00304">
    <property type="entry name" value="TCOMPLEXTCP1"/>
</dbReference>
<proteinExistence type="inferred from homology"/>
<evidence type="ECO:0000256" key="3">
    <source>
        <dbReference type="ARBA" id="ARBA00022840"/>
    </source>
</evidence>
<dbReference type="InterPro" id="IPR002423">
    <property type="entry name" value="Cpn60/GroEL/TCP-1"/>
</dbReference>
<sequence length="211" mass="22063">FPKINAAKQLHFNKDGTAIKKLQAVENIGAKLVRQAASKTNDLAGDGTTTSVILAQGLIAEGVKVVAAGANPVLITRGIEKTSKALVAELKKMSKEVEDSELADVAAVGADIVKKALSYPLKLIAKNDGSLVSEKVLSSDNPKHGYNAATDKYKDFMSAGIIDPTKVVKCCLEHASSVAKTFLMSDCVVVEIKEPESAAPAGNPMDNSGLS</sequence>
<evidence type="ECO:0000256" key="5">
    <source>
        <dbReference type="ARBA" id="ARBA00023186"/>
    </source>
</evidence>
<evidence type="ECO:0000313" key="7">
    <source>
        <dbReference type="Proteomes" id="UP000824890"/>
    </source>
</evidence>
<name>A0ABQ8BP41_BRANA</name>